<evidence type="ECO:0000313" key="5">
    <source>
        <dbReference type="Proteomes" id="UP000809431"/>
    </source>
</evidence>
<comment type="caution">
    <text evidence="4">The sequence shown here is derived from an EMBL/GenBank/DDBJ whole genome shotgun (WGS) entry which is preliminary data.</text>
</comment>
<name>A0ABS2BLL1_9NEIS</name>
<evidence type="ECO:0000313" key="4">
    <source>
        <dbReference type="EMBL" id="MBM3116504.1"/>
    </source>
</evidence>
<organism evidence="4 5">
    <name type="scientific">Jeongeupia naejangsanensis</name>
    <dbReference type="NCBI Taxonomy" id="613195"/>
    <lineage>
        <taxon>Bacteria</taxon>
        <taxon>Pseudomonadati</taxon>
        <taxon>Pseudomonadota</taxon>
        <taxon>Betaproteobacteria</taxon>
        <taxon>Neisseriales</taxon>
        <taxon>Chitinibacteraceae</taxon>
        <taxon>Jeongeupia</taxon>
    </lineage>
</organism>
<dbReference type="CDD" id="cd08545">
    <property type="entry name" value="YcnI_like"/>
    <property type="match status" value="1"/>
</dbReference>
<evidence type="ECO:0000259" key="3">
    <source>
        <dbReference type="Pfam" id="PF07987"/>
    </source>
</evidence>
<dbReference type="InterPro" id="IPR038507">
    <property type="entry name" value="YcnI-like_sf"/>
</dbReference>
<protein>
    <submittedName>
        <fullName evidence="4">YcnI family protein</fullName>
    </submittedName>
</protein>
<sequence length="173" mass="18451">MMFAGKSLAIALALLAGSAQAHIVLQQKYAPADTYYKAVFQVGHGCEGAATTAVTVRIPDGVLSAKPMPKPGWKLDIRSSKLKQPYESHGKTVTEGVSEIRWSGSLPDAQFDEFVMQLKLPAEAGKLYFEVVQQCGKQKIEWTDVAGDDGAAPAHPAPVLELAPPAGAGHHHH</sequence>
<dbReference type="Gene3D" id="2.60.40.2230">
    <property type="entry name" value="Uncharacterised protein YcnI-like PF07987, DUF1775"/>
    <property type="match status" value="1"/>
</dbReference>
<feature type="domain" description="YncI copper-binding" evidence="3">
    <location>
        <begin position="22"/>
        <end position="162"/>
    </location>
</feature>
<gene>
    <name evidence="4" type="ORF">JMJ54_11745</name>
</gene>
<accession>A0ABS2BLL1</accession>
<evidence type="ECO:0000256" key="2">
    <source>
        <dbReference type="SAM" id="SignalP"/>
    </source>
</evidence>
<proteinExistence type="predicted"/>
<dbReference type="RefSeq" id="WP_203538749.1">
    <property type="nucleotide sequence ID" value="NZ_JAESND010000005.1"/>
</dbReference>
<dbReference type="Pfam" id="PF07987">
    <property type="entry name" value="DUF1775"/>
    <property type="match status" value="1"/>
</dbReference>
<keyword evidence="5" id="KW-1185">Reference proteome</keyword>
<dbReference type="EMBL" id="JAESND010000005">
    <property type="protein sequence ID" value="MBM3116504.1"/>
    <property type="molecule type" value="Genomic_DNA"/>
</dbReference>
<keyword evidence="2" id="KW-0732">Signal</keyword>
<reference evidence="4 5" key="1">
    <citation type="submission" date="2021-01" db="EMBL/GenBank/DDBJ databases">
        <title>Draft Genome Sequence and Polyhydroxyalkanoate Biosynthetic Potential of Jeongeupia naejangsanensis Type Strain DSM 24253.</title>
        <authorList>
            <person name="Turrini P."/>
            <person name="Artuso I."/>
            <person name="Lugli G.A."/>
            <person name="Frangipani E."/>
            <person name="Ventura M."/>
            <person name="Visca P."/>
        </authorList>
    </citation>
    <scope>NUCLEOTIDE SEQUENCE [LARGE SCALE GENOMIC DNA]</scope>
    <source>
        <strain evidence="4 5">DSM 24253</strain>
    </source>
</reference>
<evidence type="ECO:0000256" key="1">
    <source>
        <dbReference type="SAM" id="MobiDB-lite"/>
    </source>
</evidence>
<dbReference type="Proteomes" id="UP000809431">
    <property type="component" value="Unassembled WGS sequence"/>
</dbReference>
<feature type="region of interest" description="Disordered" evidence="1">
    <location>
        <begin position="146"/>
        <end position="173"/>
    </location>
</feature>
<dbReference type="InterPro" id="IPR012533">
    <property type="entry name" value="YcnI-copper_dom"/>
</dbReference>
<feature type="signal peptide" evidence="2">
    <location>
        <begin position="1"/>
        <end position="21"/>
    </location>
</feature>
<feature type="chain" id="PRO_5045558413" evidence="2">
    <location>
        <begin position="22"/>
        <end position="173"/>
    </location>
</feature>